<keyword evidence="13" id="KW-1185">Reference proteome</keyword>
<dbReference type="PANTHER" id="PTHR14517:SF6">
    <property type="entry name" value="RE41410P"/>
    <property type="match status" value="1"/>
</dbReference>
<evidence type="ECO:0000256" key="2">
    <source>
        <dbReference type="ARBA" id="ARBA00006875"/>
    </source>
</evidence>
<evidence type="ECO:0000256" key="10">
    <source>
        <dbReference type="SAM" id="Coils"/>
    </source>
</evidence>
<keyword evidence="8" id="KW-0966">Cell projection</keyword>
<evidence type="ECO:0000256" key="7">
    <source>
        <dbReference type="ARBA" id="ARBA00023212"/>
    </source>
</evidence>
<keyword evidence="6" id="KW-0969">Cilium</keyword>
<evidence type="ECO:0000256" key="8">
    <source>
        <dbReference type="ARBA" id="ARBA00023273"/>
    </source>
</evidence>
<feature type="region of interest" description="Disordered" evidence="11">
    <location>
        <begin position="88"/>
        <end position="116"/>
    </location>
</feature>
<evidence type="ECO:0000256" key="1">
    <source>
        <dbReference type="ARBA" id="ARBA00004611"/>
    </source>
</evidence>
<dbReference type="InterPro" id="IPR008805">
    <property type="entry name" value="RIB43A"/>
</dbReference>
<dbReference type="PANTHER" id="PTHR14517">
    <property type="entry name" value="RIB43A-RELATED"/>
    <property type="match status" value="1"/>
</dbReference>
<evidence type="ECO:0000313" key="13">
    <source>
        <dbReference type="Proteomes" id="UP001230188"/>
    </source>
</evidence>
<dbReference type="Pfam" id="PF05914">
    <property type="entry name" value="RIB43A"/>
    <property type="match status" value="1"/>
</dbReference>
<keyword evidence="5 10" id="KW-0175">Coiled coil</keyword>
<comment type="caution">
    <text evidence="12">The sequence shown here is derived from an EMBL/GenBank/DDBJ whole genome shotgun (WGS) entry which is preliminary data.</text>
</comment>
<sequence length="362" mass="41744">MSFPVHSLVVEQDELDEKRILARRARDVGRRQRFQSMARTAGSRLDAQCLEREKKRDEEAAYNREYAEMGKSIDVLIEKQRAEEERLKAREREKLASDWEQQRALPKNNAPTSGPVDIERCGLAAVQKLDGEDVGRAKRVERQKNLMRSWGLEQMAEKEARRLEKDEEDRRMAAWDKYVLEQRKKIEEAHEDEIRVVYRELSKEHVATVAARRAQREREKREMEKANAAEIERNLQDPLLVEACVVAGDGRTRPDHFRGFTKGQTKLIYAENAKLEEEKACRKAHLKAEEEAFATALKAAQTAMHGVEYQKNQQRRAQLHEVKSDLERQRQLALTSKLAAKQASFGRISPGGVLDGFGQSTR</sequence>
<name>A0AAD7UDZ3_9STRA</name>
<proteinExistence type="inferred from homology"/>
<evidence type="ECO:0000256" key="5">
    <source>
        <dbReference type="ARBA" id="ARBA00023054"/>
    </source>
</evidence>
<evidence type="ECO:0000256" key="11">
    <source>
        <dbReference type="SAM" id="MobiDB-lite"/>
    </source>
</evidence>
<evidence type="ECO:0000256" key="9">
    <source>
        <dbReference type="ARBA" id="ARBA00046435"/>
    </source>
</evidence>
<protein>
    <submittedName>
        <fullName evidence="12">Uncharacterized protein</fullName>
    </submittedName>
</protein>
<dbReference type="Proteomes" id="UP001230188">
    <property type="component" value="Unassembled WGS sequence"/>
</dbReference>
<dbReference type="EMBL" id="JAQMWT010000348">
    <property type="protein sequence ID" value="KAJ8603597.1"/>
    <property type="molecule type" value="Genomic_DNA"/>
</dbReference>
<comment type="similarity">
    <text evidence="2">Belongs to the RIB43A family.</text>
</comment>
<dbReference type="AlphaFoldDB" id="A0AAD7UDZ3"/>
<keyword evidence="3" id="KW-0963">Cytoplasm</keyword>
<evidence type="ECO:0000256" key="6">
    <source>
        <dbReference type="ARBA" id="ARBA00023069"/>
    </source>
</evidence>
<feature type="coiled-coil region" evidence="10">
    <location>
        <begin position="272"/>
        <end position="329"/>
    </location>
</feature>
<keyword evidence="7" id="KW-0206">Cytoskeleton</keyword>
<gene>
    <name evidence="12" type="ORF">CTAYLR_004851</name>
</gene>
<comment type="subunit">
    <text evidence="9">Microtubule inner protein component of sperm flagellar doublet microtubules.</text>
</comment>
<keyword evidence="4" id="KW-0282">Flagellum</keyword>
<organism evidence="12 13">
    <name type="scientific">Chrysophaeum taylorii</name>
    <dbReference type="NCBI Taxonomy" id="2483200"/>
    <lineage>
        <taxon>Eukaryota</taxon>
        <taxon>Sar</taxon>
        <taxon>Stramenopiles</taxon>
        <taxon>Ochrophyta</taxon>
        <taxon>Pelagophyceae</taxon>
        <taxon>Pelagomonadales</taxon>
        <taxon>Pelagomonadaceae</taxon>
        <taxon>Chrysophaeum</taxon>
    </lineage>
</organism>
<reference evidence="12" key="1">
    <citation type="submission" date="2023-01" db="EMBL/GenBank/DDBJ databases">
        <title>Metagenome sequencing of chrysophaentin producing Chrysophaeum taylorii.</title>
        <authorList>
            <person name="Davison J."/>
            <person name="Bewley C."/>
        </authorList>
    </citation>
    <scope>NUCLEOTIDE SEQUENCE</scope>
    <source>
        <strain evidence="12">NIES-1699</strain>
    </source>
</reference>
<feature type="compositionally biased region" description="Basic and acidic residues" evidence="11">
    <location>
        <begin position="88"/>
        <end position="101"/>
    </location>
</feature>
<evidence type="ECO:0000256" key="3">
    <source>
        <dbReference type="ARBA" id="ARBA00022490"/>
    </source>
</evidence>
<comment type="subcellular location">
    <subcellularLocation>
        <location evidence="1">Cytoplasm</location>
        <location evidence="1">Cytoskeleton</location>
        <location evidence="1">Flagellum axoneme</location>
    </subcellularLocation>
</comment>
<evidence type="ECO:0000313" key="12">
    <source>
        <dbReference type="EMBL" id="KAJ8603597.1"/>
    </source>
</evidence>
<accession>A0AAD7UDZ3</accession>
<evidence type="ECO:0000256" key="4">
    <source>
        <dbReference type="ARBA" id="ARBA00022846"/>
    </source>
</evidence>